<dbReference type="AlphaFoldDB" id="A0A7K0CCC8"/>
<keyword evidence="5" id="KW-0597">Phosphoprotein</keyword>
<keyword evidence="8 13" id="KW-0418">Kinase</keyword>
<evidence type="ECO:0000259" key="12">
    <source>
        <dbReference type="PROSITE" id="PS50109"/>
    </source>
</evidence>
<feature type="transmembrane region" description="Helical" evidence="11">
    <location>
        <begin position="21"/>
        <end position="42"/>
    </location>
</feature>
<evidence type="ECO:0000313" key="13">
    <source>
        <dbReference type="EMBL" id="MQY11100.1"/>
    </source>
</evidence>
<evidence type="ECO:0000256" key="8">
    <source>
        <dbReference type="ARBA" id="ARBA00022777"/>
    </source>
</evidence>
<evidence type="ECO:0000313" key="14">
    <source>
        <dbReference type="Proteomes" id="UP000466345"/>
    </source>
</evidence>
<evidence type="ECO:0000256" key="2">
    <source>
        <dbReference type="ARBA" id="ARBA00004651"/>
    </source>
</evidence>
<keyword evidence="7" id="KW-0547">Nucleotide-binding</keyword>
<dbReference type="Gene3D" id="1.10.287.130">
    <property type="match status" value="1"/>
</dbReference>
<keyword evidence="4" id="KW-1003">Cell membrane</keyword>
<dbReference type="Proteomes" id="UP000466345">
    <property type="component" value="Unassembled WGS sequence"/>
</dbReference>
<protein>
    <recommendedName>
        <fullName evidence="3">histidine kinase</fullName>
        <ecNumber evidence="3">2.7.13.3</ecNumber>
    </recommendedName>
</protein>
<dbReference type="SMART" id="SM00388">
    <property type="entry name" value="HisKA"/>
    <property type="match status" value="1"/>
</dbReference>
<evidence type="ECO:0000256" key="3">
    <source>
        <dbReference type="ARBA" id="ARBA00012438"/>
    </source>
</evidence>
<keyword evidence="11" id="KW-0812">Transmembrane</keyword>
<name>A0A7K0CCC8_9ACTN</name>
<organism evidence="13 14">
    <name type="scientific">Streptomyces smaragdinus</name>
    <dbReference type="NCBI Taxonomy" id="2585196"/>
    <lineage>
        <taxon>Bacteria</taxon>
        <taxon>Bacillati</taxon>
        <taxon>Actinomycetota</taxon>
        <taxon>Actinomycetes</taxon>
        <taxon>Kitasatosporales</taxon>
        <taxon>Streptomycetaceae</taxon>
        <taxon>Streptomyces</taxon>
    </lineage>
</organism>
<sequence length="397" mass="42640">MKGWTAGERKAVRGARIRISLITAGFITLVVMAVGLVSDAVMRHAQDEQVWRDVRFGAALGDPVHPPVCTWLFVPGFRPLANAPDGFPLGTDLETTRRSGEAVERTVRRNHTVYLVRTQVRRDGQVVQAVFDMRYQLADRTHLWYALGVAELLGLLASVATGVVLGRVSVAPLAEALIRQRRFVADASHELRTPVTQAFTRVQMLSNQAAAAGLPAGHREGLARLTGSLGQLGDILDDLLLSACLTGGPSRPAECRPVDLAALARSVAEETEPVTVTAPPGPLWVNGVETALRRSVGELLSNAVRHAPGARVEVALVRQRGMVELTVSDSGPGFAPDEGERLFERFHSNGEGGRYGLGLALLREVVTHHGGTVTADGQPGKGARFTIRLPECEFSAM</sequence>
<dbReference type="InterPro" id="IPR003594">
    <property type="entry name" value="HATPase_dom"/>
</dbReference>
<evidence type="ECO:0000256" key="9">
    <source>
        <dbReference type="ARBA" id="ARBA00022840"/>
    </source>
</evidence>
<keyword evidence="11" id="KW-0472">Membrane</keyword>
<evidence type="ECO:0000256" key="11">
    <source>
        <dbReference type="SAM" id="Phobius"/>
    </source>
</evidence>
<reference evidence="13 14" key="1">
    <citation type="submission" date="2019-10" db="EMBL/GenBank/DDBJ databases">
        <title>Streptomyces smaragdinus sp. nov. and Streptomyces fabii sp. nov., isolated from the gut of fungus growing-termite Macrotermes natalensis.</title>
        <authorList>
            <person name="Schwitalla J."/>
            <person name="Benndorf R."/>
            <person name="Martin K."/>
            <person name="De Beer W."/>
            <person name="Kaster A.-K."/>
            <person name="Vollmers J."/>
            <person name="Poulsen M."/>
            <person name="Beemelmanns C."/>
        </authorList>
    </citation>
    <scope>NUCLEOTIDE SEQUENCE [LARGE SCALE GENOMIC DNA]</scope>
    <source>
        <strain evidence="13 14">RB5</strain>
    </source>
</reference>
<keyword evidence="11" id="KW-1133">Transmembrane helix</keyword>
<evidence type="ECO:0000256" key="6">
    <source>
        <dbReference type="ARBA" id="ARBA00022679"/>
    </source>
</evidence>
<feature type="transmembrane region" description="Helical" evidence="11">
    <location>
        <begin position="143"/>
        <end position="165"/>
    </location>
</feature>
<dbReference type="PANTHER" id="PTHR44936">
    <property type="entry name" value="SENSOR PROTEIN CREC"/>
    <property type="match status" value="1"/>
</dbReference>
<dbReference type="RefSeq" id="WP_323377145.1">
    <property type="nucleotide sequence ID" value="NZ_WEGJ01000002.1"/>
</dbReference>
<keyword evidence="9" id="KW-0067">ATP-binding</keyword>
<dbReference type="EC" id="2.7.13.3" evidence="3"/>
<dbReference type="InterPro" id="IPR036097">
    <property type="entry name" value="HisK_dim/P_sf"/>
</dbReference>
<dbReference type="PROSITE" id="PS50109">
    <property type="entry name" value="HIS_KIN"/>
    <property type="match status" value="1"/>
</dbReference>
<dbReference type="InterPro" id="IPR003661">
    <property type="entry name" value="HisK_dim/P_dom"/>
</dbReference>
<feature type="domain" description="Histidine kinase" evidence="12">
    <location>
        <begin position="186"/>
        <end position="393"/>
    </location>
</feature>
<keyword evidence="10" id="KW-0902">Two-component regulatory system</keyword>
<dbReference type="Pfam" id="PF02518">
    <property type="entry name" value="HATPase_c"/>
    <property type="match status" value="1"/>
</dbReference>
<dbReference type="InterPro" id="IPR004358">
    <property type="entry name" value="Sig_transdc_His_kin-like_C"/>
</dbReference>
<evidence type="ECO:0000256" key="5">
    <source>
        <dbReference type="ARBA" id="ARBA00022553"/>
    </source>
</evidence>
<dbReference type="GO" id="GO:0005886">
    <property type="term" value="C:plasma membrane"/>
    <property type="evidence" value="ECO:0007669"/>
    <property type="project" value="UniProtKB-SubCell"/>
</dbReference>
<dbReference type="CDD" id="cd00075">
    <property type="entry name" value="HATPase"/>
    <property type="match status" value="1"/>
</dbReference>
<comment type="subcellular location">
    <subcellularLocation>
        <location evidence="2">Cell membrane</location>
        <topology evidence="2">Multi-pass membrane protein</topology>
    </subcellularLocation>
</comment>
<dbReference type="PRINTS" id="PR00344">
    <property type="entry name" value="BCTRLSENSOR"/>
</dbReference>
<dbReference type="Gene3D" id="3.30.565.10">
    <property type="entry name" value="Histidine kinase-like ATPase, C-terminal domain"/>
    <property type="match status" value="1"/>
</dbReference>
<gene>
    <name evidence="13" type="primary">sasA_3</name>
    <name evidence="13" type="ORF">SRB5_12140</name>
</gene>
<evidence type="ECO:0000256" key="1">
    <source>
        <dbReference type="ARBA" id="ARBA00000085"/>
    </source>
</evidence>
<keyword evidence="6 13" id="KW-0808">Transferase</keyword>
<evidence type="ECO:0000256" key="7">
    <source>
        <dbReference type="ARBA" id="ARBA00022741"/>
    </source>
</evidence>
<dbReference type="SUPFAM" id="SSF47384">
    <property type="entry name" value="Homodimeric domain of signal transducing histidine kinase"/>
    <property type="match status" value="1"/>
</dbReference>
<dbReference type="PANTHER" id="PTHR44936:SF10">
    <property type="entry name" value="SENSOR PROTEIN RSTB"/>
    <property type="match status" value="1"/>
</dbReference>
<dbReference type="SMART" id="SM00387">
    <property type="entry name" value="HATPase_c"/>
    <property type="match status" value="1"/>
</dbReference>
<dbReference type="InterPro" id="IPR036890">
    <property type="entry name" value="HATPase_C_sf"/>
</dbReference>
<dbReference type="GO" id="GO:0005524">
    <property type="term" value="F:ATP binding"/>
    <property type="evidence" value="ECO:0007669"/>
    <property type="project" value="UniProtKB-KW"/>
</dbReference>
<comment type="catalytic activity">
    <reaction evidence="1">
        <text>ATP + protein L-histidine = ADP + protein N-phospho-L-histidine.</text>
        <dbReference type="EC" id="2.7.13.3"/>
    </reaction>
</comment>
<proteinExistence type="predicted"/>
<dbReference type="SUPFAM" id="SSF55874">
    <property type="entry name" value="ATPase domain of HSP90 chaperone/DNA topoisomerase II/histidine kinase"/>
    <property type="match status" value="1"/>
</dbReference>
<dbReference type="InterPro" id="IPR005467">
    <property type="entry name" value="His_kinase_dom"/>
</dbReference>
<comment type="caution">
    <text evidence="13">The sequence shown here is derived from an EMBL/GenBank/DDBJ whole genome shotgun (WGS) entry which is preliminary data.</text>
</comment>
<dbReference type="EMBL" id="WEGJ01000002">
    <property type="protein sequence ID" value="MQY11100.1"/>
    <property type="molecule type" value="Genomic_DNA"/>
</dbReference>
<accession>A0A7K0CCC8</accession>
<evidence type="ECO:0000256" key="4">
    <source>
        <dbReference type="ARBA" id="ARBA00022475"/>
    </source>
</evidence>
<evidence type="ECO:0000256" key="10">
    <source>
        <dbReference type="ARBA" id="ARBA00023012"/>
    </source>
</evidence>
<dbReference type="InterPro" id="IPR050980">
    <property type="entry name" value="2C_sensor_his_kinase"/>
</dbReference>
<keyword evidence="14" id="KW-1185">Reference proteome</keyword>
<dbReference type="GO" id="GO:0000155">
    <property type="term" value="F:phosphorelay sensor kinase activity"/>
    <property type="evidence" value="ECO:0007669"/>
    <property type="project" value="InterPro"/>
</dbReference>
<dbReference type="Pfam" id="PF00512">
    <property type="entry name" value="HisKA"/>
    <property type="match status" value="1"/>
</dbReference>
<dbReference type="CDD" id="cd00082">
    <property type="entry name" value="HisKA"/>
    <property type="match status" value="1"/>
</dbReference>